<accession>A0A285LAF3</accession>
<keyword evidence="1" id="KW-1133">Transmembrane helix</keyword>
<dbReference type="RefSeq" id="WP_179830849.1">
    <property type="nucleotide sequence ID" value="NZ_JAMTCW010000004.1"/>
</dbReference>
<dbReference type="AlphaFoldDB" id="A0A285LAF3"/>
<sequence>MLEVSKDFVYHGNVTYLAVMTAISTAFVASITVFTNGITNPRSPFSAEPMKSVSVPT</sequence>
<proteinExistence type="predicted"/>
<feature type="transmembrane region" description="Helical" evidence="1">
    <location>
        <begin position="14"/>
        <end position="34"/>
    </location>
</feature>
<evidence type="ECO:0000313" key="3">
    <source>
        <dbReference type="Proteomes" id="UP000219565"/>
    </source>
</evidence>
<dbReference type="EMBL" id="OBEG01000002">
    <property type="protein sequence ID" value="SNY81017.1"/>
    <property type="molecule type" value="Genomic_DNA"/>
</dbReference>
<keyword evidence="1" id="KW-0472">Membrane</keyword>
<protein>
    <submittedName>
        <fullName evidence="2">Large conductance mechanosensitive channel</fullName>
    </submittedName>
</protein>
<keyword evidence="3" id="KW-1185">Reference proteome</keyword>
<keyword evidence="1" id="KW-0812">Transmembrane</keyword>
<evidence type="ECO:0000313" key="2">
    <source>
        <dbReference type="EMBL" id="SNY81017.1"/>
    </source>
</evidence>
<gene>
    <name evidence="2" type="ORF">SAMN04244553_2595</name>
</gene>
<organism evidence="2 3">
    <name type="scientific">Nocardia amikacinitolerans</name>
    <dbReference type="NCBI Taxonomy" id="756689"/>
    <lineage>
        <taxon>Bacteria</taxon>
        <taxon>Bacillati</taxon>
        <taxon>Actinomycetota</taxon>
        <taxon>Actinomycetes</taxon>
        <taxon>Mycobacteriales</taxon>
        <taxon>Nocardiaceae</taxon>
        <taxon>Nocardia</taxon>
    </lineage>
</organism>
<dbReference type="Proteomes" id="UP000219565">
    <property type="component" value="Unassembled WGS sequence"/>
</dbReference>
<name>A0A285LAF3_9NOCA</name>
<evidence type="ECO:0000256" key="1">
    <source>
        <dbReference type="SAM" id="Phobius"/>
    </source>
</evidence>
<reference evidence="3" key="1">
    <citation type="submission" date="2017-09" db="EMBL/GenBank/DDBJ databases">
        <authorList>
            <person name="Varghese N."/>
            <person name="Submissions S."/>
        </authorList>
    </citation>
    <scope>NUCLEOTIDE SEQUENCE [LARGE SCALE GENOMIC DNA]</scope>
    <source>
        <strain evidence="3">DSM 45537</strain>
    </source>
</reference>